<dbReference type="RefSeq" id="WP_166282270.1">
    <property type="nucleotide sequence ID" value="NZ_JAANNP010000008.1"/>
</dbReference>
<feature type="region of interest" description="Disordered" evidence="1">
    <location>
        <begin position="256"/>
        <end position="290"/>
    </location>
</feature>
<dbReference type="EMBL" id="JAANNP010000008">
    <property type="protein sequence ID" value="NHC14587.1"/>
    <property type="molecule type" value="Genomic_DNA"/>
</dbReference>
<keyword evidence="2" id="KW-1133">Transmembrane helix</keyword>
<name>A0ABX0GUY2_9ACTN</name>
<feature type="transmembrane region" description="Helical" evidence="2">
    <location>
        <begin position="297"/>
        <end position="318"/>
    </location>
</feature>
<feature type="chain" id="PRO_5046206692" description="WD40 repeat domain-containing protein" evidence="3">
    <location>
        <begin position="24"/>
        <end position="321"/>
    </location>
</feature>
<evidence type="ECO:0000256" key="3">
    <source>
        <dbReference type="SAM" id="SignalP"/>
    </source>
</evidence>
<keyword evidence="2" id="KW-0472">Membrane</keyword>
<feature type="compositionally biased region" description="Low complexity" evidence="1">
    <location>
        <begin position="268"/>
        <end position="289"/>
    </location>
</feature>
<feature type="signal peptide" evidence="3">
    <location>
        <begin position="1"/>
        <end position="23"/>
    </location>
</feature>
<protein>
    <recommendedName>
        <fullName evidence="6">WD40 repeat domain-containing protein</fullName>
    </recommendedName>
</protein>
<dbReference type="Proteomes" id="UP000800981">
    <property type="component" value="Unassembled WGS sequence"/>
</dbReference>
<evidence type="ECO:0000256" key="1">
    <source>
        <dbReference type="SAM" id="MobiDB-lite"/>
    </source>
</evidence>
<accession>A0ABX0GUY2</accession>
<sequence>MLVPALTAAGLALASVASDPVQAFTISDSRIAESSGLALSPTHKSVMWTHNDSGDSSRVFALGAEGQTLGVWRLDVVPARDWETMAATKDSRGRGVLWVGDIGDNGAARTNGILVHRAIEPADPDGGGTLRATSYRLRYADGPHDAEAMFFGADGRLRIVTKALFGGSVFVAPERLDPDAPNVLEREGDAPGIVTDATALPGGRYAVRDYSDAYVYDADGELQARVALPSQPQGESLTSSLDGTVLYAGSEGEGQPVWRVPLPESVRPEPAGSAAPRPSADAAAASAAGTDERSPRWPYLAIGLGVAGLLVLGVGRALRRR</sequence>
<evidence type="ECO:0000313" key="5">
    <source>
        <dbReference type="Proteomes" id="UP000800981"/>
    </source>
</evidence>
<keyword evidence="2" id="KW-0812">Transmembrane</keyword>
<evidence type="ECO:0000256" key="2">
    <source>
        <dbReference type="SAM" id="Phobius"/>
    </source>
</evidence>
<reference evidence="4 5" key="1">
    <citation type="submission" date="2020-03" db="EMBL/GenBank/DDBJ databases">
        <title>Two novel Motilibacter sp.</title>
        <authorList>
            <person name="Liu S."/>
        </authorList>
    </citation>
    <scope>NUCLEOTIDE SEQUENCE [LARGE SCALE GENOMIC DNA]</scope>
    <source>
        <strain evidence="4 5">E257</strain>
    </source>
</reference>
<evidence type="ECO:0008006" key="6">
    <source>
        <dbReference type="Google" id="ProtNLM"/>
    </source>
</evidence>
<evidence type="ECO:0000313" key="4">
    <source>
        <dbReference type="EMBL" id="NHC14587.1"/>
    </source>
</evidence>
<dbReference type="SUPFAM" id="SSF63829">
    <property type="entry name" value="Calcium-dependent phosphotriesterase"/>
    <property type="match status" value="1"/>
</dbReference>
<organism evidence="4 5">
    <name type="scientific">Motilibacter deserti</name>
    <dbReference type="NCBI Taxonomy" id="2714956"/>
    <lineage>
        <taxon>Bacteria</taxon>
        <taxon>Bacillati</taxon>
        <taxon>Actinomycetota</taxon>
        <taxon>Actinomycetes</taxon>
        <taxon>Motilibacterales</taxon>
        <taxon>Motilibacteraceae</taxon>
        <taxon>Motilibacter</taxon>
    </lineage>
</organism>
<proteinExistence type="predicted"/>
<gene>
    <name evidence="4" type="ORF">G9H71_12440</name>
</gene>
<comment type="caution">
    <text evidence="4">The sequence shown here is derived from an EMBL/GenBank/DDBJ whole genome shotgun (WGS) entry which is preliminary data.</text>
</comment>
<keyword evidence="3" id="KW-0732">Signal</keyword>
<keyword evidence="5" id="KW-1185">Reference proteome</keyword>